<dbReference type="PANTHER" id="PTHR43527">
    <property type="entry name" value="4-DIPHOSPHOCYTIDYL-2-C-METHYL-D-ERYTHRITOL KINASE, CHLOROPLASTIC"/>
    <property type="match status" value="1"/>
</dbReference>
<feature type="non-terminal residue" evidence="4">
    <location>
        <position position="98"/>
    </location>
</feature>
<reference evidence="4" key="1">
    <citation type="submission" date="2018-05" db="EMBL/GenBank/DDBJ databases">
        <authorList>
            <person name="Lanie J.A."/>
            <person name="Ng W.-L."/>
            <person name="Kazmierczak K.M."/>
            <person name="Andrzejewski T.M."/>
            <person name="Davidsen T.M."/>
            <person name="Wayne K.J."/>
            <person name="Tettelin H."/>
            <person name="Glass J.I."/>
            <person name="Rusch D."/>
            <person name="Podicherti R."/>
            <person name="Tsui H.-C.T."/>
            <person name="Winkler M.E."/>
        </authorList>
    </citation>
    <scope>NUCLEOTIDE SEQUENCE</scope>
</reference>
<evidence type="ECO:0000256" key="3">
    <source>
        <dbReference type="ARBA" id="ARBA00022840"/>
    </source>
</evidence>
<evidence type="ECO:0000256" key="1">
    <source>
        <dbReference type="ARBA" id="ARBA00022741"/>
    </source>
</evidence>
<dbReference type="SUPFAM" id="SSF54211">
    <property type="entry name" value="Ribosomal protein S5 domain 2-like"/>
    <property type="match status" value="1"/>
</dbReference>
<dbReference type="Gene3D" id="3.30.230.10">
    <property type="match status" value="1"/>
</dbReference>
<dbReference type="EMBL" id="UINC01147274">
    <property type="protein sequence ID" value="SVD38498.1"/>
    <property type="molecule type" value="Genomic_DNA"/>
</dbReference>
<name>A0A382UXT6_9ZZZZ</name>
<organism evidence="4">
    <name type="scientific">marine metagenome</name>
    <dbReference type="NCBI Taxonomy" id="408172"/>
    <lineage>
        <taxon>unclassified sequences</taxon>
        <taxon>metagenomes</taxon>
        <taxon>ecological metagenomes</taxon>
    </lineage>
</organism>
<keyword evidence="3" id="KW-0067">ATP-binding</keyword>
<keyword evidence="1" id="KW-0547">Nucleotide-binding</keyword>
<evidence type="ECO:0008006" key="5">
    <source>
        <dbReference type="Google" id="ProtNLM"/>
    </source>
</evidence>
<sequence length="98" mass="10918">MISLYAPAKLTLSLEIMGIRDDGYHLIEAEMVSLDLMDELEVSDDRGNGGIEISTEYPNQPWGFDTESSVPDNESNLVSKALNLLNVEKSVHIRKKIP</sequence>
<evidence type="ECO:0000313" key="4">
    <source>
        <dbReference type="EMBL" id="SVD38498.1"/>
    </source>
</evidence>
<keyword evidence="2" id="KW-0808">Transferase</keyword>
<protein>
    <recommendedName>
        <fullName evidence="5">4-(Cytidine 5'-diphospho)-2-C-methyl-D-erythritol kinase</fullName>
    </recommendedName>
</protein>
<accession>A0A382UXT6</accession>
<dbReference type="AlphaFoldDB" id="A0A382UXT6"/>
<dbReference type="GO" id="GO:0050515">
    <property type="term" value="F:4-(cytidine 5'-diphospho)-2-C-methyl-D-erythritol kinase activity"/>
    <property type="evidence" value="ECO:0007669"/>
    <property type="project" value="TreeGrafter"/>
</dbReference>
<dbReference type="GO" id="GO:0005524">
    <property type="term" value="F:ATP binding"/>
    <property type="evidence" value="ECO:0007669"/>
    <property type="project" value="UniProtKB-KW"/>
</dbReference>
<evidence type="ECO:0000256" key="2">
    <source>
        <dbReference type="ARBA" id="ARBA00022777"/>
    </source>
</evidence>
<proteinExistence type="predicted"/>
<dbReference type="InterPro" id="IPR020568">
    <property type="entry name" value="Ribosomal_Su5_D2-typ_SF"/>
</dbReference>
<gene>
    <name evidence="4" type="ORF">METZ01_LOCUS391352</name>
</gene>
<dbReference type="InterPro" id="IPR014721">
    <property type="entry name" value="Ribsml_uS5_D2-typ_fold_subgr"/>
</dbReference>
<dbReference type="PANTHER" id="PTHR43527:SF2">
    <property type="entry name" value="4-DIPHOSPHOCYTIDYL-2-C-METHYL-D-ERYTHRITOL KINASE, CHLOROPLASTIC"/>
    <property type="match status" value="1"/>
</dbReference>
<keyword evidence="2" id="KW-0418">Kinase</keyword>